<dbReference type="RefSeq" id="WP_160899639.1">
    <property type="nucleotide sequence ID" value="NZ_WMEX01000012.1"/>
</dbReference>
<reference evidence="1 2" key="1">
    <citation type="submission" date="2019-11" db="EMBL/GenBank/DDBJ databases">
        <title>Genome sequences of 17 halophilic strains isolated from different environments.</title>
        <authorList>
            <person name="Furrow R.E."/>
        </authorList>
    </citation>
    <scope>NUCLEOTIDE SEQUENCE [LARGE SCALE GENOMIC DNA]</scope>
    <source>
        <strain evidence="1 2">22507_15_FS</strain>
    </source>
</reference>
<accession>A0A9X4YHP6</accession>
<dbReference type="EMBL" id="WMEX01000012">
    <property type="protein sequence ID" value="MYL28145.1"/>
    <property type="molecule type" value="Genomic_DNA"/>
</dbReference>
<dbReference type="Proteomes" id="UP000460751">
    <property type="component" value="Unassembled WGS sequence"/>
</dbReference>
<gene>
    <name evidence="1" type="ORF">GLW01_15245</name>
</gene>
<organism evidence="1 2">
    <name type="scientific">Vreelandella halophila</name>
    <dbReference type="NCBI Taxonomy" id="86177"/>
    <lineage>
        <taxon>Bacteria</taxon>
        <taxon>Pseudomonadati</taxon>
        <taxon>Pseudomonadota</taxon>
        <taxon>Gammaproteobacteria</taxon>
        <taxon>Oceanospirillales</taxon>
        <taxon>Halomonadaceae</taxon>
        <taxon>Vreelandella</taxon>
    </lineage>
</organism>
<protein>
    <submittedName>
        <fullName evidence="1">Uncharacterized protein</fullName>
    </submittedName>
</protein>
<sequence length="121" mass="13779">MTHNATTLSGLPVNTTEIRYENEDYRVMADGRIEYTQKGIPDISEILHEHESDIRLIQTPEQHREALEICIEEGLAQTAHRARSGDLDAQLLHLMMSDASNEEVKRMRDLVARKAAIKLVN</sequence>
<evidence type="ECO:0000313" key="2">
    <source>
        <dbReference type="Proteomes" id="UP000460751"/>
    </source>
</evidence>
<proteinExistence type="predicted"/>
<keyword evidence="2" id="KW-1185">Reference proteome</keyword>
<comment type="caution">
    <text evidence="1">The sequence shown here is derived from an EMBL/GenBank/DDBJ whole genome shotgun (WGS) entry which is preliminary data.</text>
</comment>
<name>A0A9X4YHP6_9GAMM</name>
<evidence type="ECO:0000313" key="1">
    <source>
        <dbReference type="EMBL" id="MYL28145.1"/>
    </source>
</evidence>
<dbReference type="AlphaFoldDB" id="A0A9X4YHP6"/>